<dbReference type="GO" id="GO:0004497">
    <property type="term" value="F:monooxygenase activity"/>
    <property type="evidence" value="ECO:0007669"/>
    <property type="project" value="UniProtKB-KW"/>
</dbReference>
<sequence length="89" mass="10211">GSEFYTSRLRRHGMVYKTHILGLPVVRVVGAANVKKILMNENDLVTAYWPTSVRMLLGHDSVSMSIGELHRTKRRALQRVFNQEAMAHY</sequence>
<feature type="non-terminal residue" evidence="7">
    <location>
        <position position="89"/>
    </location>
</feature>
<dbReference type="Gene3D" id="1.10.630.10">
    <property type="entry name" value="Cytochrome P450"/>
    <property type="match status" value="1"/>
</dbReference>
<organism evidence="7 8">
    <name type="scientific">Lymnaea stagnalis</name>
    <name type="common">Great pond snail</name>
    <name type="synonym">Helix stagnalis</name>
    <dbReference type="NCBI Taxonomy" id="6523"/>
    <lineage>
        <taxon>Eukaryota</taxon>
        <taxon>Metazoa</taxon>
        <taxon>Spiralia</taxon>
        <taxon>Lophotrochozoa</taxon>
        <taxon>Mollusca</taxon>
        <taxon>Gastropoda</taxon>
        <taxon>Heterobranchia</taxon>
        <taxon>Euthyneura</taxon>
        <taxon>Panpulmonata</taxon>
        <taxon>Hygrophila</taxon>
        <taxon>Lymnaeoidea</taxon>
        <taxon>Lymnaeidae</taxon>
        <taxon>Lymnaea</taxon>
    </lineage>
</organism>
<evidence type="ECO:0000256" key="6">
    <source>
        <dbReference type="ARBA" id="ARBA00023033"/>
    </source>
</evidence>
<dbReference type="GO" id="GO:0020037">
    <property type="term" value="F:heme binding"/>
    <property type="evidence" value="ECO:0007669"/>
    <property type="project" value="InterPro"/>
</dbReference>
<dbReference type="PANTHER" id="PTHR24286:SF384">
    <property type="entry name" value="P450, PUTATIVE (EUROFUNG)-RELATED"/>
    <property type="match status" value="1"/>
</dbReference>
<evidence type="ECO:0008006" key="9">
    <source>
        <dbReference type="Google" id="ProtNLM"/>
    </source>
</evidence>
<dbReference type="EMBL" id="CAXITT010000582">
    <property type="protein sequence ID" value="CAL1543877.1"/>
    <property type="molecule type" value="Genomic_DNA"/>
</dbReference>
<dbReference type="GO" id="GO:0016125">
    <property type="term" value="P:sterol metabolic process"/>
    <property type="evidence" value="ECO:0007669"/>
    <property type="project" value="TreeGrafter"/>
</dbReference>
<keyword evidence="6" id="KW-0503">Monooxygenase</keyword>
<accession>A0AAV2ICU1</accession>
<comment type="similarity">
    <text evidence="1">Belongs to the cytochrome P450 family.</text>
</comment>
<feature type="non-terminal residue" evidence="7">
    <location>
        <position position="1"/>
    </location>
</feature>
<name>A0AAV2ICU1_LYMST</name>
<evidence type="ECO:0000313" key="8">
    <source>
        <dbReference type="Proteomes" id="UP001497497"/>
    </source>
</evidence>
<evidence type="ECO:0000313" key="7">
    <source>
        <dbReference type="EMBL" id="CAL1543877.1"/>
    </source>
</evidence>
<proteinExistence type="inferred from homology"/>
<dbReference type="SUPFAM" id="SSF48264">
    <property type="entry name" value="Cytochrome P450"/>
    <property type="match status" value="1"/>
</dbReference>
<evidence type="ECO:0000256" key="5">
    <source>
        <dbReference type="ARBA" id="ARBA00023004"/>
    </source>
</evidence>
<keyword evidence="5" id="KW-0408">Iron</keyword>
<protein>
    <recommendedName>
        <fullName evidence="9">Cytochrome P450</fullName>
    </recommendedName>
</protein>
<evidence type="ECO:0000256" key="3">
    <source>
        <dbReference type="ARBA" id="ARBA00022723"/>
    </source>
</evidence>
<gene>
    <name evidence="7" type="ORF">GSLYS_00017390001</name>
</gene>
<evidence type="ECO:0000256" key="1">
    <source>
        <dbReference type="ARBA" id="ARBA00010617"/>
    </source>
</evidence>
<dbReference type="GO" id="GO:0005506">
    <property type="term" value="F:iron ion binding"/>
    <property type="evidence" value="ECO:0007669"/>
    <property type="project" value="InterPro"/>
</dbReference>
<dbReference type="AlphaFoldDB" id="A0AAV2ICU1"/>
<reference evidence="7 8" key="1">
    <citation type="submission" date="2024-04" db="EMBL/GenBank/DDBJ databases">
        <authorList>
            <consortium name="Genoscope - CEA"/>
            <person name="William W."/>
        </authorList>
    </citation>
    <scope>NUCLEOTIDE SEQUENCE [LARGE SCALE GENOMIC DNA]</scope>
</reference>
<keyword evidence="8" id="KW-1185">Reference proteome</keyword>
<dbReference type="PANTHER" id="PTHR24286">
    <property type="entry name" value="CYTOCHROME P450 26"/>
    <property type="match status" value="1"/>
</dbReference>
<keyword evidence="2" id="KW-0349">Heme</keyword>
<dbReference type="InterPro" id="IPR036396">
    <property type="entry name" value="Cyt_P450_sf"/>
</dbReference>
<comment type="caution">
    <text evidence="7">The sequence shown here is derived from an EMBL/GenBank/DDBJ whole genome shotgun (WGS) entry which is preliminary data.</text>
</comment>
<evidence type="ECO:0000256" key="2">
    <source>
        <dbReference type="ARBA" id="ARBA00022617"/>
    </source>
</evidence>
<dbReference type="GO" id="GO:0016705">
    <property type="term" value="F:oxidoreductase activity, acting on paired donors, with incorporation or reduction of molecular oxygen"/>
    <property type="evidence" value="ECO:0007669"/>
    <property type="project" value="InterPro"/>
</dbReference>
<dbReference type="Proteomes" id="UP001497497">
    <property type="component" value="Unassembled WGS sequence"/>
</dbReference>
<evidence type="ECO:0000256" key="4">
    <source>
        <dbReference type="ARBA" id="ARBA00023002"/>
    </source>
</evidence>
<keyword evidence="3" id="KW-0479">Metal-binding</keyword>
<keyword evidence="4" id="KW-0560">Oxidoreductase</keyword>